<keyword evidence="4" id="KW-1185">Reference proteome</keyword>
<keyword evidence="1" id="KW-0812">Transmembrane</keyword>
<name>A0A1U7PZ28_9FLAO</name>
<dbReference type="EMBL" id="FTPU01000045">
    <property type="protein sequence ID" value="SIT98209.1"/>
    <property type="molecule type" value="Genomic_DNA"/>
</dbReference>
<evidence type="ECO:0000256" key="1">
    <source>
        <dbReference type="SAM" id="Phobius"/>
    </source>
</evidence>
<sequence length="158" mass="18302">MKSIKKISIPIILIIFIAIQFFDVNPNKTAETSENSIEKKYSVPQNVRQILKTSCYDCHSNNTVYPWYSKVQPVKWWLANHINDGKRHLNFDEFGTYPNDKKLKKLDEVAKTVNTGEMPLSSYTFIHTHAKLSSEQKAIILTWVKSMKGQINKEISVR</sequence>
<dbReference type="AlphaFoldDB" id="A0A1U7PZ28"/>
<dbReference type="RefSeq" id="WP_076784290.1">
    <property type="nucleotide sequence ID" value="NZ_FTPU01000045.1"/>
</dbReference>
<dbReference type="SMART" id="SM01235">
    <property type="entry name" value="Haem_bd"/>
    <property type="match status" value="1"/>
</dbReference>
<dbReference type="STRING" id="1121284.SAMN05660493_02947"/>
<accession>A0A1U7PZ28</accession>
<evidence type="ECO:0000259" key="2">
    <source>
        <dbReference type="SMART" id="SM01235"/>
    </source>
</evidence>
<organism evidence="3 4">
    <name type="scientific">Epilithonimonas bovis DSM 19482</name>
    <dbReference type="NCBI Taxonomy" id="1121284"/>
    <lineage>
        <taxon>Bacteria</taxon>
        <taxon>Pseudomonadati</taxon>
        <taxon>Bacteroidota</taxon>
        <taxon>Flavobacteriia</taxon>
        <taxon>Flavobacteriales</taxon>
        <taxon>Weeksellaceae</taxon>
        <taxon>Chryseobacterium group</taxon>
        <taxon>Epilithonimonas</taxon>
    </lineage>
</organism>
<keyword evidence="1" id="KW-1133">Transmembrane helix</keyword>
<keyword evidence="1" id="KW-0472">Membrane</keyword>
<protein>
    <submittedName>
        <fullName evidence="3">Haem-binding domain-containing protein</fullName>
    </submittedName>
</protein>
<dbReference type="Pfam" id="PF14376">
    <property type="entry name" value="Haem_bd"/>
    <property type="match status" value="1"/>
</dbReference>
<feature type="transmembrane region" description="Helical" evidence="1">
    <location>
        <begin position="7"/>
        <end position="24"/>
    </location>
</feature>
<feature type="domain" description="Haem-binding" evidence="2">
    <location>
        <begin position="13"/>
        <end position="148"/>
    </location>
</feature>
<evidence type="ECO:0000313" key="3">
    <source>
        <dbReference type="EMBL" id="SIT98209.1"/>
    </source>
</evidence>
<dbReference type="OrthoDB" id="196738at2"/>
<proteinExistence type="predicted"/>
<gene>
    <name evidence="3" type="ORF">SAMN05660493_02947</name>
</gene>
<dbReference type="Proteomes" id="UP000187261">
    <property type="component" value="Unassembled WGS sequence"/>
</dbReference>
<dbReference type="InterPro" id="IPR025992">
    <property type="entry name" value="Haem-bd"/>
</dbReference>
<reference evidence="4" key="1">
    <citation type="submission" date="2016-10" db="EMBL/GenBank/DDBJ databases">
        <authorList>
            <person name="Varghese N."/>
            <person name="Submissions S."/>
        </authorList>
    </citation>
    <scope>NUCLEOTIDE SEQUENCE [LARGE SCALE GENOMIC DNA]</scope>
    <source>
        <strain evidence="4">DSM 19482</strain>
    </source>
</reference>
<evidence type="ECO:0000313" key="4">
    <source>
        <dbReference type="Proteomes" id="UP000187261"/>
    </source>
</evidence>